<feature type="transmembrane region" description="Helical" evidence="11">
    <location>
        <begin position="34"/>
        <end position="52"/>
    </location>
</feature>
<organism evidence="13 14">
    <name type="scientific">Candidatus Giovannonibacteria bacterium RIFCSPLOWO2_01_FULL_46_13</name>
    <dbReference type="NCBI Taxonomy" id="1798352"/>
    <lineage>
        <taxon>Bacteria</taxon>
        <taxon>Candidatus Giovannoniibacteriota</taxon>
    </lineage>
</organism>
<evidence type="ECO:0000256" key="1">
    <source>
        <dbReference type="ARBA" id="ARBA00004651"/>
    </source>
</evidence>
<comment type="caution">
    <text evidence="13">The sequence shown here is derived from an EMBL/GenBank/DDBJ whole genome shotgun (WGS) entry which is preliminary data.</text>
</comment>
<dbReference type="PANTHER" id="PTHR12428:SF65">
    <property type="entry name" value="CYTOCHROME C OXIDASE ASSEMBLY PROTEIN COX18, MITOCHONDRIAL"/>
    <property type="match status" value="1"/>
</dbReference>
<keyword evidence="2" id="KW-0813">Transport</keyword>
<dbReference type="Pfam" id="PF02096">
    <property type="entry name" value="60KD_IMP"/>
    <property type="match status" value="1"/>
</dbReference>
<evidence type="ECO:0000256" key="9">
    <source>
        <dbReference type="RuleBase" id="RU003945"/>
    </source>
</evidence>
<evidence type="ECO:0000256" key="4">
    <source>
        <dbReference type="ARBA" id="ARBA00022692"/>
    </source>
</evidence>
<feature type="domain" description="Membrane insertase YidC/Oxa/ALB C-terminal" evidence="12">
    <location>
        <begin position="32"/>
        <end position="231"/>
    </location>
</feature>
<keyword evidence="6 11" id="KW-1133">Transmembrane helix</keyword>
<sequence>MSFFSSIYNEVLYRPLFNALVFLTALIPGHDMGIAIILLTLAVRVIIFPLTHRGLITQIKMKQLEPVINKIREEYKNTEEQGKKMMELYKEHGVNPLSGCFLLLIQLPILIALYHLFWKGIMAGGVDLYSFVSMPRQINMNFLGLVELSSPSWVLAFLAGISQFAQMKLANPTIPKKGTNVREEMTRALAIQSLYVFPVLIFFISIRFPAALPLYWTASNVFATVHEAIVRRRARLLYGTGEGKN</sequence>
<dbReference type="EMBL" id="MFIE01000019">
    <property type="protein sequence ID" value="OGF82383.1"/>
    <property type="molecule type" value="Genomic_DNA"/>
</dbReference>
<comment type="similarity">
    <text evidence="9">Belongs to the OXA1/ALB3/YidC family.</text>
</comment>
<keyword evidence="4 9" id="KW-0812">Transmembrane</keyword>
<dbReference type="GO" id="GO:0032977">
    <property type="term" value="F:membrane insertase activity"/>
    <property type="evidence" value="ECO:0007669"/>
    <property type="project" value="InterPro"/>
</dbReference>
<evidence type="ECO:0000256" key="3">
    <source>
        <dbReference type="ARBA" id="ARBA00022475"/>
    </source>
</evidence>
<keyword evidence="8" id="KW-0143">Chaperone</keyword>
<feature type="coiled-coil region" evidence="10">
    <location>
        <begin position="61"/>
        <end position="88"/>
    </location>
</feature>
<name>A0A1F5X3G5_9BACT</name>
<keyword evidence="5" id="KW-0653">Protein transport</keyword>
<dbReference type="GO" id="GO:0005886">
    <property type="term" value="C:plasma membrane"/>
    <property type="evidence" value="ECO:0007669"/>
    <property type="project" value="UniProtKB-SubCell"/>
</dbReference>
<accession>A0A1F5X3G5</accession>
<keyword evidence="7 11" id="KW-0472">Membrane</keyword>
<evidence type="ECO:0000256" key="10">
    <source>
        <dbReference type="SAM" id="Coils"/>
    </source>
</evidence>
<dbReference type="CDD" id="cd20070">
    <property type="entry name" value="5TM_YidC_Alb3"/>
    <property type="match status" value="1"/>
</dbReference>
<proteinExistence type="inferred from homology"/>
<feature type="transmembrane region" description="Helical" evidence="11">
    <location>
        <begin position="93"/>
        <end position="118"/>
    </location>
</feature>
<dbReference type="NCBIfam" id="TIGR03592">
    <property type="entry name" value="yidC_oxa1_cterm"/>
    <property type="match status" value="1"/>
</dbReference>
<dbReference type="PANTHER" id="PTHR12428">
    <property type="entry name" value="OXA1"/>
    <property type="match status" value="1"/>
</dbReference>
<dbReference type="InterPro" id="IPR001708">
    <property type="entry name" value="YidC/ALB3/OXA1/COX18"/>
</dbReference>
<keyword evidence="3" id="KW-1003">Cell membrane</keyword>
<evidence type="ECO:0000313" key="13">
    <source>
        <dbReference type="EMBL" id="OGF82383.1"/>
    </source>
</evidence>
<evidence type="ECO:0000256" key="6">
    <source>
        <dbReference type="ARBA" id="ARBA00022989"/>
    </source>
</evidence>
<gene>
    <name evidence="13" type="ORF">A3B18_03495</name>
</gene>
<evidence type="ECO:0000256" key="2">
    <source>
        <dbReference type="ARBA" id="ARBA00022448"/>
    </source>
</evidence>
<dbReference type="InterPro" id="IPR047196">
    <property type="entry name" value="YidC_ALB_C"/>
</dbReference>
<feature type="transmembrane region" description="Helical" evidence="11">
    <location>
        <begin position="138"/>
        <end position="165"/>
    </location>
</feature>
<dbReference type="Proteomes" id="UP000178684">
    <property type="component" value="Unassembled WGS sequence"/>
</dbReference>
<reference evidence="13 14" key="1">
    <citation type="journal article" date="2016" name="Nat. Commun.">
        <title>Thousands of microbial genomes shed light on interconnected biogeochemical processes in an aquifer system.</title>
        <authorList>
            <person name="Anantharaman K."/>
            <person name="Brown C.T."/>
            <person name="Hug L.A."/>
            <person name="Sharon I."/>
            <person name="Castelle C.J."/>
            <person name="Probst A.J."/>
            <person name="Thomas B.C."/>
            <person name="Singh A."/>
            <person name="Wilkins M.J."/>
            <person name="Karaoz U."/>
            <person name="Brodie E.L."/>
            <person name="Williams K.H."/>
            <person name="Hubbard S.S."/>
            <person name="Banfield J.F."/>
        </authorList>
    </citation>
    <scope>NUCLEOTIDE SEQUENCE [LARGE SCALE GENOMIC DNA]</scope>
</reference>
<dbReference type="InterPro" id="IPR028055">
    <property type="entry name" value="YidC/Oxa/ALB_C"/>
</dbReference>
<protein>
    <recommendedName>
        <fullName evidence="12">Membrane insertase YidC/Oxa/ALB C-terminal domain-containing protein</fullName>
    </recommendedName>
</protein>
<dbReference type="GO" id="GO:0015031">
    <property type="term" value="P:protein transport"/>
    <property type="evidence" value="ECO:0007669"/>
    <property type="project" value="UniProtKB-KW"/>
</dbReference>
<evidence type="ECO:0000259" key="12">
    <source>
        <dbReference type="Pfam" id="PF02096"/>
    </source>
</evidence>
<dbReference type="AlphaFoldDB" id="A0A1F5X3G5"/>
<dbReference type="GO" id="GO:0051205">
    <property type="term" value="P:protein insertion into membrane"/>
    <property type="evidence" value="ECO:0007669"/>
    <property type="project" value="TreeGrafter"/>
</dbReference>
<evidence type="ECO:0000256" key="7">
    <source>
        <dbReference type="ARBA" id="ARBA00023136"/>
    </source>
</evidence>
<evidence type="ECO:0000256" key="11">
    <source>
        <dbReference type="SAM" id="Phobius"/>
    </source>
</evidence>
<evidence type="ECO:0000313" key="14">
    <source>
        <dbReference type="Proteomes" id="UP000178684"/>
    </source>
</evidence>
<keyword evidence="10" id="KW-0175">Coiled coil</keyword>
<evidence type="ECO:0000256" key="8">
    <source>
        <dbReference type="ARBA" id="ARBA00023186"/>
    </source>
</evidence>
<feature type="transmembrane region" description="Helical" evidence="11">
    <location>
        <begin position="12"/>
        <end position="28"/>
    </location>
</feature>
<evidence type="ECO:0000256" key="5">
    <source>
        <dbReference type="ARBA" id="ARBA00022927"/>
    </source>
</evidence>
<feature type="transmembrane region" description="Helical" evidence="11">
    <location>
        <begin position="186"/>
        <end position="206"/>
    </location>
</feature>
<comment type="subcellular location">
    <subcellularLocation>
        <location evidence="1">Cell membrane</location>
        <topology evidence="1">Multi-pass membrane protein</topology>
    </subcellularLocation>
    <subcellularLocation>
        <location evidence="9">Membrane</location>
        <topology evidence="9">Multi-pass membrane protein</topology>
    </subcellularLocation>
</comment>